<dbReference type="InterPro" id="IPR019170">
    <property type="entry name" value="Meckelin"/>
</dbReference>
<keyword evidence="2" id="KW-0732">Signal</keyword>
<feature type="transmembrane region" description="Helical" evidence="1">
    <location>
        <begin position="629"/>
        <end position="650"/>
    </location>
</feature>
<protein>
    <recommendedName>
        <fullName evidence="5">Meckelin</fullName>
    </recommendedName>
</protein>
<dbReference type="AlphaFoldDB" id="A0AA39I7H8"/>
<evidence type="ECO:0008006" key="5">
    <source>
        <dbReference type="Google" id="ProtNLM"/>
    </source>
</evidence>
<feature type="transmembrane region" description="Helical" evidence="1">
    <location>
        <begin position="662"/>
        <end position="684"/>
    </location>
</feature>
<evidence type="ECO:0000313" key="3">
    <source>
        <dbReference type="EMBL" id="KAK0417774.1"/>
    </source>
</evidence>
<keyword evidence="1" id="KW-1133">Transmembrane helix</keyword>
<keyword evidence="1" id="KW-0812">Transmembrane</keyword>
<dbReference type="GO" id="GO:0036038">
    <property type="term" value="C:MKS complex"/>
    <property type="evidence" value="ECO:0007669"/>
    <property type="project" value="InterPro"/>
</dbReference>
<sequence length="894" mass="100651">MAWLLFLILDLFLTPVDAQFRSRQATPFRTPLDCSATSIFDSTLLDCVDCPQGTIASEDRLRCRCPKGFFASRWVEGAYLECADCRSRNASSASRCADGCAEEGEECPRCATDECLCEQKNAPCSSGQVELVEWEEGVVVASDLLSARRATAETLCARGVSRECHHLANLCVLQNFALSSVSTCDAFSAIAQKATVPMPTLFYSEEASVELYRESVVDQEFNFVAGAEGSRLDLVTAVYSLNGSFLGLNTISDTTVLQLCPLARETKRGAFLMGRRYRESCEMNIEEIRATHPDTVFFDLSIRFRAKNGHLHLYPIPVLNENIRSHNDFVNRLGRSDDLKWVLTRRFFLTDFATKNGSLRVASQLQLHIQFQEGHDGYILPPFLRIRYVTLDDPEARVTVEFATEYSVDGGRYEKSLEIAMSVLCSISVLWAALRAYSWGRRSGKVLMDVTSLVKLVLYAAEVLADVFLLVIGVAALWIVFAYKKQQYIAFTLPTPEQEFSFVAYLVAALALKTVALLHRNVHLALTETFFVDWERSRVVADVSDAPVQLSRDLRAPRTTVPPVIWRTYMVANEWNELQQYRKTSVAFQLLCVLFLLHFLRLEQWTVVQPEFSLEHQPPEFEASRFSRFAVHFLVFLGVGFAQWTFGVLVVENLFTDPFHNFIDLCSVANVSVLALTHSLYGFYIHGRSVHGRADTGMLEMNEFLHREANNLVGQRGLESGTDLQTFTVSLPRAFRDIHDRILAAHRHTSPESRLSAIDKTTIKIEDKVKAHSEMNDFLVDLLSHTNPEVDFTVSDARFVEAVLDLELGDSSKIGNFVRDPSEMAFSRAFVHGNEWVHLSFELLLFCVSDVLFGSLILSAFITYATSSLISNLMSVLFTNNLVSSSLVDHRFLL</sequence>
<dbReference type="GO" id="GO:0060271">
    <property type="term" value="P:cilium assembly"/>
    <property type="evidence" value="ECO:0007669"/>
    <property type="project" value="InterPro"/>
</dbReference>
<reference evidence="3" key="1">
    <citation type="submission" date="2023-06" db="EMBL/GenBank/DDBJ databases">
        <title>Genomic analysis of the entomopathogenic nematode Steinernema hermaphroditum.</title>
        <authorList>
            <person name="Schwarz E.M."/>
            <person name="Heppert J.K."/>
            <person name="Baniya A."/>
            <person name="Schwartz H.T."/>
            <person name="Tan C.-H."/>
            <person name="Antoshechkin I."/>
            <person name="Sternberg P.W."/>
            <person name="Goodrich-Blair H."/>
            <person name="Dillman A.R."/>
        </authorList>
    </citation>
    <scope>NUCLEOTIDE SEQUENCE</scope>
    <source>
        <strain evidence="3">PS9179</strain>
        <tissue evidence="3">Whole animal</tissue>
    </source>
</reference>
<feature type="transmembrane region" description="Helical" evidence="1">
    <location>
        <begin position="419"/>
        <end position="437"/>
    </location>
</feature>
<evidence type="ECO:0000256" key="2">
    <source>
        <dbReference type="SAM" id="SignalP"/>
    </source>
</evidence>
<keyword evidence="1" id="KW-0472">Membrane</keyword>
<dbReference type="EMBL" id="JAUCMV010000002">
    <property type="protein sequence ID" value="KAK0417774.1"/>
    <property type="molecule type" value="Genomic_DNA"/>
</dbReference>
<accession>A0AA39I7H8</accession>
<feature type="transmembrane region" description="Helical" evidence="1">
    <location>
        <begin position="500"/>
        <end position="518"/>
    </location>
</feature>
<gene>
    <name evidence="3" type="ORF">QR680_013203</name>
</gene>
<dbReference type="Proteomes" id="UP001175271">
    <property type="component" value="Unassembled WGS sequence"/>
</dbReference>
<name>A0AA39I7H8_9BILA</name>
<feature type="transmembrane region" description="Helical" evidence="1">
    <location>
        <begin position="457"/>
        <end position="480"/>
    </location>
</feature>
<evidence type="ECO:0000313" key="4">
    <source>
        <dbReference type="Proteomes" id="UP001175271"/>
    </source>
</evidence>
<evidence type="ECO:0000256" key="1">
    <source>
        <dbReference type="SAM" id="Phobius"/>
    </source>
</evidence>
<feature type="chain" id="PRO_5041204652" description="Meckelin" evidence="2">
    <location>
        <begin position="19"/>
        <end position="894"/>
    </location>
</feature>
<feature type="transmembrane region" description="Helical" evidence="1">
    <location>
        <begin position="843"/>
        <end position="863"/>
    </location>
</feature>
<comment type="caution">
    <text evidence="3">The sequence shown here is derived from an EMBL/GenBank/DDBJ whole genome shotgun (WGS) entry which is preliminary data.</text>
</comment>
<dbReference type="PANTHER" id="PTHR21274:SF0">
    <property type="entry name" value="MECKELIN"/>
    <property type="match status" value="1"/>
</dbReference>
<keyword evidence="4" id="KW-1185">Reference proteome</keyword>
<dbReference type="Pfam" id="PF09773">
    <property type="entry name" value="Meckelin"/>
    <property type="match status" value="1"/>
</dbReference>
<dbReference type="PANTHER" id="PTHR21274">
    <property type="entry name" value="MECKELIN"/>
    <property type="match status" value="1"/>
</dbReference>
<feature type="signal peptide" evidence="2">
    <location>
        <begin position="1"/>
        <end position="18"/>
    </location>
</feature>
<organism evidence="3 4">
    <name type="scientific">Steinernema hermaphroditum</name>
    <dbReference type="NCBI Taxonomy" id="289476"/>
    <lineage>
        <taxon>Eukaryota</taxon>
        <taxon>Metazoa</taxon>
        <taxon>Ecdysozoa</taxon>
        <taxon>Nematoda</taxon>
        <taxon>Chromadorea</taxon>
        <taxon>Rhabditida</taxon>
        <taxon>Tylenchina</taxon>
        <taxon>Panagrolaimomorpha</taxon>
        <taxon>Strongyloidoidea</taxon>
        <taxon>Steinernematidae</taxon>
        <taxon>Steinernema</taxon>
    </lineage>
</organism>
<proteinExistence type="predicted"/>